<feature type="domain" description="Putative E3 ubiquitin-protein ligase LIN N-terminal" evidence="1">
    <location>
        <begin position="59"/>
        <end position="104"/>
    </location>
</feature>
<protein>
    <recommendedName>
        <fullName evidence="1">Putative E3 ubiquitin-protein ligase LIN N-terminal domain-containing protein</fullName>
    </recommendedName>
</protein>
<dbReference type="OrthoDB" id="10473508at2759"/>
<sequence>MSGYIRRYLKDETFRESVRRKCYHCLLERRNNEDLDNGIFANMELGNESTKKLVENPGRKKMKVLSKAYNDQMDIGTTQFPLYYMEWLKVGAQAPPTPSMPLPSRTICGLSRRRSLDSFTSRSSVKRRSMELDNTSRASINPWDFEEADHQACTHEDNVKQHCYPERICTSMRLASVAVAPTVAEDAVIWAPPST</sequence>
<organism evidence="2 3">
    <name type="scientific">Rhododendron simsii</name>
    <name type="common">Sims's rhododendron</name>
    <dbReference type="NCBI Taxonomy" id="118357"/>
    <lineage>
        <taxon>Eukaryota</taxon>
        <taxon>Viridiplantae</taxon>
        <taxon>Streptophyta</taxon>
        <taxon>Embryophyta</taxon>
        <taxon>Tracheophyta</taxon>
        <taxon>Spermatophyta</taxon>
        <taxon>Magnoliopsida</taxon>
        <taxon>eudicotyledons</taxon>
        <taxon>Gunneridae</taxon>
        <taxon>Pentapetalae</taxon>
        <taxon>asterids</taxon>
        <taxon>Ericales</taxon>
        <taxon>Ericaceae</taxon>
        <taxon>Ericoideae</taxon>
        <taxon>Rhodoreae</taxon>
        <taxon>Rhododendron</taxon>
    </lineage>
</organism>
<gene>
    <name evidence="2" type="ORF">RHSIM_Rhsim04G0139200</name>
</gene>
<comment type="caution">
    <text evidence="2">The sequence shown here is derived from an EMBL/GenBank/DDBJ whole genome shotgun (WGS) entry which is preliminary data.</text>
</comment>
<dbReference type="InterPro" id="IPR056512">
    <property type="entry name" value="LIN_N"/>
</dbReference>
<reference evidence="2" key="1">
    <citation type="submission" date="2019-11" db="EMBL/GenBank/DDBJ databases">
        <authorList>
            <person name="Liu Y."/>
            <person name="Hou J."/>
            <person name="Li T.-Q."/>
            <person name="Guan C.-H."/>
            <person name="Wu X."/>
            <person name="Wu H.-Z."/>
            <person name="Ling F."/>
            <person name="Zhang R."/>
            <person name="Shi X.-G."/>
            <person name="Ren J.-P."/>
            <person name="Chen E.-F."/>
            <person name="Sun J.-M."/>
        </authorList>
    </citation>
    <scope>NUCLEOTIDE SEQUENCE</scope>
    <source>
        <strain evidence="2">Adult_tree_wgs_1</strain>
        <tissue evidence="2">Leaves</tissue>
    </source>
</reference>
<dbReference type="EMBL" id="WJXA01000004">
    <property type="protein sequence ID" value="KAF7145847.1"/>
    <property type="molecule type" value="Genomic_DNA"/>
</dbReference>
<evidence type="ECO:0000259" key="1">
    <source>
        <dbReference type="Pfam" id="PF23568"/>
    </source>
</evidence>
<proteinExistence type="predicted"/>
<dbReference type="PANTHER" id="PTHR35549:SF3">
    <property type="entry name" value="E3 UBIQUITIN-PROTEIN LIGASE LIN"/>
    <property type="match status" value="1"/>
</dbReference>
<keyword evidence="3" id="KW-1185">Reference proteome</keyword>
<evidence type="ECO:0000313" key="2">
    <source>
        <dbReference type="EMBL" id="KAF7145847.1"/>
    </source>
</evidence>
<dbReference type="PANTHER" id="PTHR35549">
    <property type="entry name" value="OS04G0584500 PROTEIN"/>
    <property type="match status" value="1"/>
</dbReference>
<evidence type="ECO:0000313" key="3">
    <source>
        <dbReference type="Proteomes" id="UP000626092"/>
    </source>
</evidence>
<name>A0A834H444_RHOSS</name>
<dbReference type="AlphaFoldDB" id="A0A834H444"/>
<accession>A0A834H444</accession>
<dbReference type="Proteomes" id="UP000626092">
    <property type="component" value="Unassembled WGS sequence"/>
</dbReference>
<dbReference type="Pfam" id="PF23568">
    <property type="entry name" value="ARM_LIN"/>
    <property type="match status" value="1"/>
</dbReference>